<dbReference type="Gene3D" id="3.40.630.30">
    <property type="match status" value="1"/>
</dbReference>
<gene>
    <name evidence="2" type="ORF">K1X11_000195</name>
</gene>
<evidence type="ECO:0000313" key="2">
    <source>
        <dbReference type="EMBL" id="WRQ87807.1"/>
    </source>
</evidence>
<evidence type="ECO:0000259" key="1">
    <source>
        <dbReference type="PROSITE" id="PS51186"/>
    </source>
</evidence>
<dbReference type="EMBL" id="CP139781">
    <property type="protein sequence ID" value="WRQ87807.1"/>
    <property type="molecule type" value="Genomic_DNA"/>
</dbReference>
<protein>
    <submittedName>
        <fullName evidence="2">GNAT family N-acetyltransferase</fullName>
        <ecNumber evidence="2">2.3.1.-</ecNumber>
    </submittedName>
</protein>
<reference evidence="2 3" key="1">
    <citation type="submission" date="2023-12" db="EMBL/GenBank/DDBJ databases">
        <title>Description of an unclassified Opitutus bacterium of Verrucomicrobiota.</title>
        <authorList>
            <person name="Zhang D.-F."/>
        </authorList>
    </citation>
    <scope>NUCLEOTIDE SEQUENCE [LARGE SCALE GENOMIC DNA]</scope>
    <source>
        <strain evidence="2 3">WL0086</strain>
    </source>
</reference>
<dbReference type="Pfam" id="PF00583">
    <property type="entry name" value="Acetyltransf_1"/>
    <property type="match status" value="1"/>
</dbReference>
<keyword evidence="3" id="KW-1185">Reference proteome</keyword>
<evidence type="ECO:0000313" key="3">
    <source>
        <dbReference type="Proteomes" id="UP000738431"/>
    </source>
</evidence>
<dbReference type="CDD" id="cd04301">
    <property type="entry name" value="NAT_SF"/>
    <property type="match status" value="1"/>
</dbReference>
<accession>A0ABZ1C7X3</accession>
<dbReference type="Proteomes" id="UP000738431">
    <property type="component" value="Chromosome"/>
</dbReference>
<dbReference type="GO" id="GO:0016746">
    <property type="term" value="F:acyltransferase activity"/>
    <property type="evidence" value="ECO:0007669"/>
    <property type="project" value="UniProtKB-KW"/>
</dbReference>
<sequence length="177" mass="19794">MSTTLERPSARWRESYLGLIAEFKARDEPLIPFPLSFPTDDFPAFLAGLEASERGENLPAGFVAHSSYWLVENDTEVVAVSNLRHELTPSLRVEGGHIGYGVRPSARRRGHATAILAATLTEARRRGIHRCLITCDRENEGSARTILRNGGVLHSEVPAPHRDCWVQRYWIELPPEG</sequence>
<dbReference type="PANTHER" id="PTHR39173:SF1">
    <property type="entry name" value="ACETYLTRANSFERASE"/>
    <property type="match status" value="1"/>
</dbReference>
<proteinExistence type="predicted"/>
<dbReference type="SUPFAM" id="SSF55729">
    <property type="entry name" value="Acyl-CoA N-acyltransferases (Nat)"/>
    <property type="match status" value="1"/>
</dbReference>
<organism evidence="2 3">
    <name type="scientific">Actomonas aquatica</name>
    <dbReference type="NCBI Taxonomy" id="2866162"/>
    <lineage>
        <taxon>Bacteria</taxon>
        <taxon>Pseudomonadati</taxon>
        <taxon>Verrucomicrobiota</taxon>
        <taxon>Opitutia</taxon>
        <taxon>Opitutales</taxon>
        <taxon>Opitutaceae</taxon>
        <taxon>Actomonas</taxon>
    </lineage>
</organism>
<dbReference type="PROSITE" id="PS51186">
    <property type="entry name" value="GNAT"/>
    <property type="match status" value="1"/>
</dbReference>
<dbReference type="InterPro" id="IPR000182">
    <property type="entry name" value="GNAT_dom"/>
</dbReference>
<keyword evidence="2" id="KW-0808">Transferase</keyword>
<dbReference type="RefSeq" id="WP_221029152.1">
    <property type="nucleotide sequence ID" value="NZ_CP139781.1"/>
</dbReference>
<dbReference type="EC" id="2.3.1.-" evidence="2"/>
<name>A0ABZ1C7X3_9BACT</name>
<dbReference type="InterPro" id="IPR016181">
    <property type="entry name" value="Acyl_CoA_acyltransferase"/>
</dbReference>
<keyword evidence="2" id="KW-0012">Acyltransferase</keyword>
<feature type="domain" description="N-acetyltransferase" evidence="1">
    <location>
        <begin position="21"/>
        <end position="176"/>
    </location>
</feature>
<dbReference type="PANTHER" id="PTHR39173">
    <property type="entry name" value="ACETYLTRANSFERASE"/>
    <property type="match status" value="1"/>
</dbReference>